<sequence length="135" mass="13610">MNLDVRRLMTGRRLLVTVLAGGLIAAGGTATAFAAGGGDDDPAEQAAEAKAVQTAKVSATDAVATALRTVPGHVASVDLDQEKGSAVWEVEVIGKDGTERELTVDTATGKVLSNAVADQDTDGADDDADDDGADD</sequence>
<keyword evidence="2" id="KW-0732">Signal</keyword>
<dbReference type="Gene3D" id="3.10.450.40">
    <property type="match status" value="1"/>
</dbReference>
<evidence type="ECO:0000313" key="5">
    <source>
        <dbReference type="Proteomes" id="UP001501509"/>
    </source>
</evidence>
<proteinExistence type="predicted"/>
<evidence type="ECO:0000256" key="2">
    <source>
        <dbReference type="SAM" id="SignalP"/>
    </source>
</evidence>
<protein>
    <recommendedName>
        <fullName evidence="3">PepSY domain-containing protein</fullName>
    </recommendedName>
</protein>
<evidence type="ECO:0000313" key="4">
    <source>
        <dbReference type="EMBL" id="GAA2616416.1"/>
    </source>
</evidence>
<dbReference type="EMBL" id="BAAATD010000008">
    <property type="protein sequence ID" value="GAA2616416.1"/>
    <property type="molecule type" value="Genomic_DNA"/>
</dbReference>
<feature type="chain" id="PRO_5046491406" description="PepSY domain-containing protein" evidence="2">
    <location>
        <begin position="35"/>
        <end position="135"/>
    </location>
</feature>
<evidence type="ECO:0000259" key="3">
    <source>
        <dbReference type="Pfam" id="PF03413"/>
    </source>
</evidence>
<name>A0ABN3Q5D8_9ACTN</name>
<accession>A0ABN3Q5D8</accession>
<organism evidence="4 5">
    <name type="scientific">Actinomadura fulvescens</name>
    <dbReference type="NCBI Taxonomy" id="46160"/>
    <lineage>
        <taxon>Bacteria</taxon>
        <taxon>Bacillati</taxon>
        <taxon>Actinomycetota</taxon>
        <taxon>Actinomycetes</taxon>
        <taxon>Streptosporangiales</taxon>
        <taxon>Thermomonosporaceae</taxon>
        <taxon>Actinomadura</taxon>
    </lineage>
</organism>
<dbReference type="Pfam" id="PF03413">
    <property type="entry name" value="PepSY"/>
    <property type="match status" value="1"/>
</dbReference>
<dbReference type="RefSeq" id="WP_344545762.1">
    <property type="nucleotide sequence ID" value="NZ_BAAATD010000008.1"/>
</dbReference>
<comment type="caution">
    <text evidence="4">The sequence shown here is derived from an EMBL/GenBank/DDBJ whole genome shotgun (WGS) entry which is preliminary data.</text>
</comment>
<feature type="compositionally biased region" description="Acidic residues" evidence="1">
    <location>
        <begin position="119"/>
        <end position="135"/>
    </location>
</feature>
<feature type="signal peptide" evidence="2">
    <location>
        <begin position="1"/>
        <end position="34"/>
    </location>
</feature>
<feature type="domain" description="PepSY" evidence="3">
    <location>
        <begin position="56"/>
        <end position="113"/>
    </location>
</feature>
<keyword evidence="5" id="KW-1185">Reference proteome</keyword>
<dbReference type="Proteomes" id="UP001501509">
    <property type="component" value="Unassembled WGS sequence"/>
</dbReference>
<feature type="region of interest" description="Disordered" evidence="1">
    <location>
        <begin position="113"/>
        <end position="135"/>
    </location>
</feature>
<reference evidence="4 5" key="1">
    <citation type="journal article" date="2019" name="Int. J. Syst. Evol. Microbiol.">
        <title>The Global Catalogue of Microorganisms (GCM) 10K type strain sequencing project: providing services to taxonomists for standard genome sequencing and annotation.</title>
        <authorList>
            <consortium name="The Broad Institute Genomics Platform"/>
            <consortium name="The Broad Institute Genome Sequencing Center for Infectious Disease"/>
            <person name="Wu L."/>
            <person name="Ma J."/>
        </authorList>
    </citation>
    <scope>NUCLEOTIDE SEQUENCE [LARGE SCALE GENOMIC DNA]</scope>
    <source>
        <strain evidence="4 5">JCM 6833</strain>
    </source>
</reference>
<dbReference type="InterPro" id="IPR025711">
    <property type="entry name" value="PepSY"/>
</dbReference>
<gene>
    <name evidence="4" type="ORF">GCM10010411_59400</name>
</gene>
<evidence type="ECO:0000256" key="1">
    <source>
        <dbReference type="SAM" id="MobiDB-lite"/>
    </source>
</evidence>